<keyword evidence="3" id="KW-1185">Reference proteome</keyword>
<dbReference type="RefSeq" id="XP_022402945.1">
    <property type="nucleotide sequence ID" value="XM_022543383.1"/>
</dbReference>
<gene>
    <name evidence="2" type="ORF">ASPGLDRAFT_24378</name>
</gene>
<protein>
    <submittedName>
        <fullName evidence="2">Uncharacterized protein</fullName>
    </submittedName>
</protein>
<evidence type="ECO:0000313" key="2">
    <source>
        <dbReference type="EMBL" id="OJJ86251.1"/>
    </source>
</evidence>
<reference evidence="3" key="1">
    <citation type="journal article" date="2017" name="Genome Biol.">
        <title>Comparative genomics reveals high biological diversity and specific adaptations in the industrially and medically important fungal genus Aspergillus.</title>
        <authorList>
            <person name="de Vries R.P."/>
            <person name="Riley R."/>
            <person name="Wiebenga A."/>
            <person name="Aguilar-Osorio G."/>
            <person name="Amillis S."/>
            <person name="Uchima C.A."/>
            <person name="Anderluh G."/>
            <person name="Asadollahi M."/>
            <person name="Askin M."/>
            <person name="Barry K."/>
            <person name="Battaglia E."/>
            <person name="Bayram O."/>
            <person name="Benocci T."/>
            <person name="Braus-Stromeyer S.A."/>
            <person name="Caldana C."/>
            <person name="Canovas D."/>
            <person name="Cerqueira G.C."/>
            <person name="Chen F."/>
            <person name="Chen W."/>
            <person name="Choi C."/>
            <person name="Clum A."/>
            <person name="Dos Santos R.A."/>
            <person name="Damasio A.R."/>
            <person name="Diallinas G."/>
            <person name="Emri T."/>
            <person name="Fekete E."/>
            <person name="Flipphi M."/>
            <person name="Freyberg S."/>
            <person name="Gallo A."/>
            <person name="Gournas C."/>
            <person name="Habgood R."/>
            <person name="Hainaut M."/>
            <person name="Harispe M.L."/>
            <person name="Henrissat B."/>
            <person name="Hilden K.S."/>
            <person name="Hope R."/>
            <person name="Hossain A."/>
            <person name="Karabika E."/>
            <person name="Karaffa L."/>
            <person name="Karanyi Z."/>
            <person name="Krasevec N."/>
            <person name="Kuo A."/>
            <person name="Kusch H."/>
            <person name="LaButti K."/>
            <person name="Lagendijk E.L."/>
            <person name="Lapidus A."/>
            <person name="Levasseur A."/>
            <person name="Lindquist E."/>
            <person name="Lipzen A."/>
            <person name="Logrieco A.F."/>
            <person name="MacCabe A."/>
            <person name="Maekelae M.R."/>
            <person name="Malavazi I."/>
            <person name="Melin P."/>
            <person name="Meyer V."/>
            <person name="Mielnichuk N."/>
            <person name="Miskei M."/>
            <person name="Molnar A.P."/>
            <person name="Mule G."/>
            <person name="Ngan C.Y."/>
            <person name="Orejas M."/>
            <person name="Orosz E."/>
            <person name="Ouedraogo J.P."/>
            <person name="Overkamp K.M."/>
            <person name="Park H.-S."/>
            <person name="Perrone G."/>
            <person name="Piumi F."/>
            <person name="Punt P.J."/>
            <person name="Ram A.F."/>
            <person name="Ramon A."/>
            <person name="Rauscher S."/>
            <person name="Record E."/>
            <person name="Riano-Pachon D.M."/>
            <person name="Robert V."/>
            <person name="Roehrig J."/>
            <person name="Ruller R."/>
            <person name="Salamov A."/>
            <person name="Salih N.S."/>
            <person name="Samson R.A."/>
            <person name="Sandor E."/>
            <person name="Sanguinetti M."/>
            <person name="Schuetze T."/>
            <person name="Sepcic K."/>
            <person name="Shelest E."/>
            <person name="Sherlock G."/>
            <person name="Sophianopoulou V."/>
            <person name="Squina F.M."/>
            <person name="Sun H."/>
            <person name="Susca A."/>
            <person name="Todd R.B."/>
            <person name="Tsang A."/>
            <person name="Unkles S.E."/>
            <person name="van de Wiele N."/>
            <person name="van Rossen-Uffink D."/>
            <person name="Oliveira J.V."/>
            <person name="Vesth T.C."/>
            <person name="Visser J."/>
            <person name="Yu J.-H."/>
            <person name="Zhou M."/>
            <person name="Andersen M.R."/>
            <person name="Archer D.B."/>
            <person name="Baker S.E."/>
            <person name="Benoit I."/>
            <person name="Brakhage A.A."/>
            <person name="Braus G.H."/>
            <person name="Fischer R."/>
            <person name="Frisvad J.C."/>
            <person name="Goldman G.H."/>
            <person name="Houbraken J."/>
            <person name="Oakley B."/>
            <person name="Pocsi I."/>
            <person name="Scazzocchio C."/>
            <person name="Seiboth B."/>
            <person name="vanKuyk P.A."/>
            <person name="Wortman J."/>
            <person name="Dyer P.S."/>
            <person name="Grigoriev I.V."/>
        </authorList>
    </citation>
    <scope>NUCLEOTIDE SEQUENCE [LARGE SCALE GENOMIC DNA]</scope>
    <source>
        <strain evidence="3">CBS 516.65</strain>
    </source>
</reference>
<evidence type="ECO:0000256" key="1">
    <source>
        <dbReference type="SAM" id="MobiDB-lite"/>
    </source>
</evidence>
<dbReference type="AlphaFoldDB" id="A0A1L9VQT4"/>
<dbReference type="GeneID" id="34459644"/>
<feature type="compositionally biased region" description="Basic and acidic residues" evidence="1">
    <location>
        <begin position="187"/>
        <end position="198"/>
    </location>
</feature>
<dbReference type="STRING" id="1160497.A0A1L9VQT4"/>
<accession>A0A1L9VQT4</accession>
<organism evidence="2 3">
    <name type="scientific">Aspergillus glaucus CBS 516.65</name>
    <dbReference type="NCBI Taxonomy" id="1160497"/>
    <lineage>
        <taxon>Eukaryota</taxon>
        <taxon>Fungi</taxon>
        <taxon>Dikarya</taxon>
        <taxon>Ascomycota</taxon>
        <taxon>Pezizomycotina</taxon>
        <taxon>Eurotiomycetes</taxon>
        <taxon>Eurotiomycetidae</taxon>
        <taxon>Eurotiales</taxon>
        <taxon>Aspergillaceae</taxon>
        <taxon>Aspergillus</taxon>
        <taxon>Aspergillus subgen. Aspergillus</taxon>
    </lineage>
</organism>
<name>A0A1L9VQT4_ASPGL</name>
<proteinExistence type="predicted"/>
<evidence type="ECO:0000313" key="3">
    <source>
        <dbReference type="Proteomes" id="UP000184300"/>
    </source>
</evidence>
<sequence length="267" mass="30898">MIALHQSSPQLQADLEKLVDLVHCFQHRRGYAKQIRLDKWTAFFPSGPDWTSHGTSVERKIELSFGRLTSQCIGTTREKQRYKKKIGGQKTQNRTKTIKEISKAEVYLDEDSLDRALQVLEANMYCPLHTKQSSSERLTSWKDRIGDIRKMDCRVPGHLKESNATEGSERHISTRTSLPTRNVLTKQRDILSSKDSNRKWTPPSPSTDSIKNPVTHWPDLYDTTPFDIVKRSIRPDDYKASYNMIRDRMDRSVDLSTLPRIRVQVLD</sequence>
<feature type="region of interest" description="Disordered" evidence="1">
    <location>
        <begin position="187"/>
        <end position="213"/>
    </location>
</feature>
<dbReference type="VEuPathDB" id="FungiDB:ASPGLDRAFT_24378"/>
<dbReference type="OrthoDB" id="3511049at2759"/>
<dbReference type="Proteomes" id="UP000184300">
    <property type="component" value="Unassembled WGS sequence"/>
</dbReference>
<dbReference type="EMBL" id="KV878893">
    <property type="protein sequence ID" value="OJJ86251.1"/>
    <property type="molecule type" value="Genomic_DNA"/>
</dbReference>